<name>A0A1D3TU88_9FIRM</name>
<proteinExistence type="predicted"/>
<accession>A0A1D3TU88</accession>
<keyword evidence="2" id="KW-1185">Reference proteome</keyword>
<dbReference type="AlphaFoldDB" id="A0A1D3TU88"/>
<dbReference type="EMBL" id="FMKA01000012">
    <property type="protein sequence ID" value="SCP97591.1"/>
    <property type="molecule type" value="Genomic_DNA"/>
</dbReference>
<evidence type="ECO:0000313" key="2">
    <source>
        <dbReference type="Proteomes" id="UP000199315"/>
    </source>
</evidence>
<protein>
    <submittedName>
        <fullName evidence="1">Uncharacterized protein</fullName>
    </submittedName>
</protein>
<sequence length="58" mass="7166">MARIRNRLPISRIEKLKELKELKELRYYLQGQRPVWFFCSRLCYNSFGVQSPINYERK</sequence>
<reference evidence="1 2" key="1">
    <citation type="submission" date="2016-09" db="EMBL/GenBank/DDBJ databases">
        <authorList>
            <person name="Capua I."/>
            <person name="De Benedictis P."/>
            <person name="Joannis T."/>
            <person name="Lombin L.H."/>
            <person name="Cattoli G."/>
        </authorList>
    </citation>
    <scope>NUCLEOTIDE SEQUENCE [LARGE SCALE GENOMIC DNA]</scope>
    <source>
        <strain evidence="1 2">GluBS11</strain>
    </source>
</reference>
<dbReference type="Proteomes" id="UP000199315">
    <property type="component" value="Unassembled WGS sequence"/>
</dbReference>
<dbReference type="STRING" id="1619234.SAMN05421730_101218"/>
<evidence type="ECO:0000313" key="1">
    <source>
        <dbReference type="EMBL" id="SCP97591.1"/>
    </source>
</evidence>
<gene>
    <name evidence="1" type="ORF">SAMN05421730_101218</name>
</gene>
<organism evidence="1 2">
    <name type="scientific">Anaerobium acetethylicum</name>
    <dbReference type="NCBI Taxonomy" id="1619234"/>
    <lineage>
        <taxon>Bacteria</taxon>
        <taxon>Bacillati</taxon>
        <taxon>Bacillota</taxon>
        <taxon>Clostridia</taxon>
        <taxon>Lachnospirales</taxon>
        <taxon>Lachnospiraceae</taxon>
        <taxon>Anaerobium</taxon>
    </lineage>
</organism>